<keyword evidence="3 5" id="KW-0378">Hydrolase</keyword>
<dbReference type="InterPro" id="IPR004843">
    <property type="entry name" value="Calcineurin-like_PHP"/>
</dbReference>
<feature type="domain" description="Serine/threonine specific protein phosphatases" evidence="6">
    <location>
        <begin position="136"/>
        <end position="141"/>
    </location>
</feature>
<comment type="similarity">
    <text evidence="5">Belongs to the PPP phosphatase family.</text>
</comment>
<comment type="caution">
    <text evidence="7">The sequence shown here is derived from an EMBL/GenBank/DDBJ whole genome shotgun (WGS) entry which is preliminary data.</text>
</comment>
<dbReference type="InterPro" id="IPR029052">
    <property type="entry name" value="Metallo-depent_PP-like"/>
</dbReference>
<evidence type="ECO:0000259" key="6">
    <source>
        <dbReference type="PROSITE" id="PS00125"/>
    </source>
</evidence>
<sequence length="235" mass="27444">MCDIDKYISILENCKCLPERDFIKLCEQVRNILINEDNILSITGNVSVCGDVHAQFYDVRKLFSLGGHPSQTKYLFLTQKAFITLKVNDKYYYKLSFLKKESLDYGDYVDRGYYSLETISLLFSYKCRWPDNIHLIRGNHETRFVSKVYGLYDECIEKYGTSFSWKKCNSVFDLLAIGAVYTIEEIDMLHRNREISQDSTGLSDLMWSDPDEHTDKWSLNPRGVGWIFGETHVNK</sequence>
<comment type="cofactor">
    <cofactor evidence="1">
        <name>Mn(2+)</name>
        <dbReference type="ChEBI" id="CHEBI:29035"/>
    </cofactor>
</comment>
<keyword evidence="8" id="KW-1185">Reference proteome</keyword>
<dbReference type="EC" id="3.1.3.16" evidence="5"/>
<evidence type="ECO:0000256" key="3">
    <source>
        <dbReference type="ARBA" id="ARBA00022801"/>
    </source>
</evidence>
<feature type="non-terminal residue" evidence="7">
    <location>
        <position position="235"/>
    </location>
</feature>
<dbReference type="GO" id="GO:0004722">
    <property type="term" value="F:protein serine/threonine phosphatase activity"/>
    <property type="evidence" value="ECO:0007669"/>
    <property type="project" value="UniProtKB-EC"/>
</dbReference>
<dbReference type="SMART" id="SM00156">
    <property type="entry name" value="PP2Ac"/>
    <property type="match status" value="1"/>
</dbReference>
<dbReference type="SUPFAM" id="SSF56300">
    <property type="entry name" value="Metallo-dependent phosphatases"/>
    <property type="match status" value="1"/>
</dbReference>
<evidence type="ECO:0000256" key="4">
    <source>
        <dbReference type="ARBA" id="ARBA00023211"/>
    </source>
</evidence>
<dbReference type="EMBL" id="LWCA01001643">
    <property type="protein sequence ID" value="OAF64741.1"/>
    <property type="molecule type" value="Genomic_DNA"/>
</dbReference>
<evidence type="ECO:0000256" key="5">
    <source>
        <dbReference type="RuleBase" id="RU004273"/>
    </source>
</evidence>
<evidence type="ECO:0000313" key="8">
    <source>
        <dbReference type="Proteomes" id="UP000078046"/>
    </source>
</evidence>
<dbReference type="Gene3D" id="3.60.21.10">
    <property type="match status" value="1"/>
</dbReference>
<organism evidence="7 8">
    <name type="scientific">Intoshia linei</name>
    <dbReference type="NCBI Taxonomy" id="1819745"/>
    <lineage>
        <taxon>Eukaryota</taxon>
        <taxon>Metazoa</taxon>
        <taxon>Spiralia</taxon>
        <taxon>Lophotrochozoa</taxon>
        <taxon>Mesozoa</taxon>
        <taxon>Orthonectida</taxon>
        <taxon>Rhopaluridae</taxon>
        <taxon>Intoshia</taxon>
    </lineage>
</organism>
<dbReference type="PANTHER" id="PTHR45619">
    <property type="entry name" value="SERINE/THREONINE-PROTEIN PHOSPHATASE PP2A-RELATED"/>
    <property type="match status" value="1"/>
</dbReference>
<dbReference type="AlphaFoldDB" id="A0A177ATP3"/>
<proteinExistence type="inferred from homology"/>
<dbReference type="Proteomes" id="UP000078046">
    <property type="component" value="Unassembled WGS sequence"/>
</dbReference>
<accession>A0A177ATP3</accession>
<dbReference type="InterPro" id="IPR047129">
    <property type="entry name" value="PPA2-like"/>
</dbReference>
<keyword evidence="4" id="KW-0464">Manganese</keyword>
<evidence type="ECO:0000256" key="1">
    <source>
        <dbReference type="ARBA" id="ARBA00001936"/>
    </source>
</evidence>
<comment type="catalytic activity">
    <reaction evidence="5">
        <text>O-phospho-L-threonyl-[protein] + H2O = L-threonyl-[protein] + phosphate</text>
        <dbReference type="Rhea" id="RHEA:47004"/>
        <dbReference type="Rhea" id="RHEA-COMP:11060"/>
        <dbReference type="Rhea" id="RHEA-COMP:11605"/>
        <dbReference type="ChEBI" id="CHEBI:15377"/>
        <dbReference type="ChEBI" id="CHEBI:30013"/>
        <dbReference type="ChEBI" id="CHEBI:43474"/>
        <dbReference type="ChEBI" id="CHEBI:61977"/>
        <dbReference type="EC" id="3.1.3.16"/>
    </reaction>
</comment>
<gene>
    <name evidence="7" type="ORF">A3Q56_07542</name>
</gene>
<dbReference type="PROSITE" id="PS00125">
    <property type="entry name" value="SER_THR_PHOSPHATASE"/>
    <property type="match status" value="1"/>
</dbReference>
<keyword evidence="2" id="KW-0479">Metal-binding</keyword>
<dbReference type="GO" id="GO:0046872">
    <property type="term" value="F:metal ion binding"/>
    <property type="evidence" value="ECO:0007669"/>
    <property type="project" value="UniProtKB-KW"/>
</dbReference>
<dbReference type="OrthoDB" id="1930084at2759"/>
<evidence type="ECO:0000256" key="2">
    <source>
        <dbReference type="ARBA" id="ARBA00022723"/>
    </source>
</evidence>
<name>A0A177ATP3_9BILA</name>
<protein>
    <recommendedName>
        <fullName evidence="5">Serine/threonine-protein phosphatase</fullName>
        <ecNumber evidence="5">3.1.3.16</ecNumber>
    </recommendedName>
</protein>
<dbReference type="InterPro" id="IPR006186">
    <property type="entry name" value="Ser/Thr-sp_prot-phosphatase"/>
</dbReference>
<evidence type="ECO:0000313" key="7">
    <source>
        <dbReference type="EMBL" id="OAF64741.1"/>
    </source>
</evidence>
<reference evidence="7 8" key="1">
    <citation type="submission" date="2016-04" db="EMBL/GenBank/DDBJ databases">
        <title>The genome of Intoshia linei affirms orthonectids as highly simplified spiralians.</title>
        <authorList>
            <person name="Mikhailov K.V."/>
            <person name="Slusarev G.S."/>
            <person name="Nikitin M.A."/>
            <person name="Logacheva M.D."/>
            <person name="Penin A."/>
            <person name="Aleoshin V."/>
            <person name="Panchin Y.V."/>
        </authorList>
    </citation>
    <scope>NUCLEOTIDE SEQUENCE [LARGE SCALE GENOMIC DNA]</scope>
    <source>
        <strain evidence="7">Intl2013</strain>
        <tissue evidence="7">Whole animal</tissue>
    </source>
</reference>
<dbReference type="Pfam" id="PF00149">
    <property type="entry name" value="Metallophos"/>
    <property type="match status" value="1"/>
</dbReference>
<dbReference type="PRINTS" id="PR00114">
    <property type="entry name" value="STPHPHTASE"/>
</dbReference>